<comment type="caution">
    <text evidence="1">The sequence shown here is derived from an EMBL/GenBank/DDBJ whole genome shotgun (WGS) entry which is preliminary data.</text>
</comment>
<sequence>MYKANWRDGFIERSYKKKWYGFVEQNVWYRNGKKVVCLKSLGNPTNKNGFLQEIKNQLKFRGKNSIAIYGITKNPTENEYMIVMNYAA</sequence>
<reference evidence="1 2" key="1">
    <citation type="submission" date="2018-08" db="EMBL/GenBank/DDBJ databases">
        <title>Genome and evolution of the arbuscular mycorrhizal fungus Diversispora epigaea (formerly Glomus versiforme) and its bacterial endosymbionts.</title>
        <authorList>
            <person name="Sun X."/>
            <person name="Fei Z."/>
            <person name="Harrison M."/>
        </authorList>
    </citation>
    <scope>NUCLEOTIDE SEQUENCE [LARGE SCALE GENOMIC DNA]</scope>
    <source>
        <strain evidence="1 2">IT104</strain>
    </source>
</reference>
<gene>
    <name evidence="1" type="ORF">Glove_230g19</name>
</gene>
<dbReference type="AlphaFoldDB" id="A0A397IIP9"/>
<proteinExistence type="predicted"/>
<protein>
    <submittedName>
        <fullName evidence="1">Uncharacterized protein</fullName>
    </submittedName>
</protein>
<accession>A0A397IIP9</accession>
<evidence type="ECO:0000313" key="2">
    <source>
        <dbReference type="Proteomes" id="UP000266861"/>
    </source>
</evidence>
<dbReference type="OrthoDB" id="2393646at2759"/>
<name>A0A397IIP9_9GLOM</name>
<organism evidence="1 2">
    <name type="scientific">Diversispora epigaea</name>
    <dbReference type="NCBI Taxonomy" id="1348612"/>
    <lineage>
        <taxon>Eukaryota</taxon>
        <taxon>Fungi</taxon>
        <taxon>Fungi incertae sedis</taxon>
        <taxon>Mucoromycota</taxon>
        <taxon>Glomeromycotina</taxon>
        <taxon>Glomeromycetes</taxon>
        <taxon>Diversisporales</taxon>
        <taxon>Diversisporaceae</taxon>
        <taxon>Diversispora</taxon>
    </lineage>
</organism>
<evidence type="ECO:0000313" key="1">
    <source>
        <dbReference type="EMBL" id="RHZ73626.1"/>
    </source>
</evidence>
<dbReference type="Proteomes" id="UP000266861">
    <property type="component" value="Unassembled WGS sequence"/>
</dbReference>
<dbReference type="EMBL" id="PQFF01000213">
    <property type="protein sequence ID" value="RHZ73626.1"/>
    <property type="molecule type" value="Genomic_DNA"/>
</dbReference>
<keyword evidence="2" id="KW-1185">Reference proteome</keyword>